<evidence type="ECO:0000256" key="4">
    <source>
        <dbReference type="ARBA" id="ARBA00022946"/>
    </source>
</evidence>
<reference evidence="14" key="1">
    <citation type="submission" date="2016-04" db="EMBL/GenBank/DDBJ databases">
        <authorList>
            <person name="Nguyen H.D."/>
            <person name="Kesanakurti P."/>
            <person name="Cullis J."/>
            <person name="Levesque C.A."/>
            <person name="Hambleton S."/>
        </authorList>
    </citation>
    <scope>NUCLEOTIDE SEQUENCE</scope>
    <source>
        <strain evidence="14">DAOMC 238032</strain>
    </source>
</reference>
<comment type="function">
    <text evidence="9">Required for the maintenance of the structure of the mitochondrial inner membrane. Involved in mitochondrial morphology. Causes growth arrest when highly overexpressed.</text>
</comment>
<comment type="subcellular location">
    <subcellularLocation>
        <location evidence="10">Mitochondrion inner membrane</location>
        <topology evidence="10">Multi-pass membrane protein</topology>
    </subcellularLocation>
</comment>
<evidence type="ECO:0000313" key="14">
    <source>
        <dbReference type="EMBL" id="KAE8260746.1"/>
    </source>
</evidence>
<evidence type="ECO:0000256" key="6">
    <source>
        <dbReference type="ARBA" id="ARBA00023054"/>
    </source>
</evidence>
<evidence type="ECO:0000313" key="15">
    <source>
        <dbReference type="Proteomes" id="UP000077671"/>
    </source>
</evidence>
<keyword evidence="5 10" id="KW-1133">Transmembrane helix</keyword>
<feature type="compositionally biased region" description="Basic and acidic residues" evidence="12">
    <location>
        <begin position="230"/>
        <end position="248"/>
    </location>
</feature>
<accession>A0A177VCE3</accession>
<dbReference type="InterPro" id="IPR008839">
    <property type="entry name" value="MDM33_fungi"/>
</dbReference>
<feature type="transmembrane region" description="Helical" evidence="10">
    <location>
        <begin position="408"/>
        <end position="427"/>
    </location>
</feature>
<evidence type="ECO:0000256" key="11">
    <source>
        <dbReference type="SAM" id="Coils"/>
    </source>
</evidence>
<proteinExistence type="inferred from homology"/>
<dbReference type="Proteomes" id="UP000836402">
    <property type="component" value="Unassembled WGS sequence"/>
</dbReference>
<comment type="subunit">
    <text evidence="10">Homooligomer.</text>
</comment>
<keyword evidence="16" id="KW-1185">Reference proteome</keyword>
<keyword evidence="6 11" id="KW-0175">Coiled coil</keyword>
<evidence type="ECO:0000256" key="5">
    <source>
        <dbReference type="ARBA" id="ARBA00022989"/>
    </source>
</evidence>
<feature type="region of interest" description="Disordered" evidence="12">
    <location>
        <begin position="228"/>
        <end position="248"/>
    </location>
</feature>
<feature type="coiled-coil region" evidence="11">
    <location>
        <begin position="165"/>
        <end position="192"/>
    </location>
</feature>
<dbReference type="PANTHER" id="PTHR31961">
    <property type="entry name" value="SENSITIVE TO HIGH EXPRESSION PROTEIN 9, MITOCHONDRIAL"/>
    <property type="match status" value="1"/>
</dbReference>
<dbReference type="EMBL" id="LWDD02000448">
    <property type="protein sequence ID" value="KAE8260746.1"/>
    <property type="molecule type" value="Genomic_DNA"/>
</dbReference>
<dbReference type="GO" id="GO:0005743">
    <property type="term" value="C:mitochondrial inner membrane"/>
    <property type="evidence" value="ECO:0007669"/>
    <property type="project" value="UniProtKB-SubCell"/>
</dbReference>
<reference evidence="14" key="2">
    <citation type="journal article" date="2019" name="IMA Fungus">
        <title>Genome sequencing and comparison of five Tilletia species to identify candidate genes for the detection of regulated species infecting wheat.</title>
        <authorList>
            <person name="Nguyen H.D.T."/>
            <person name="Sultana T."/>
            <person name="Kesanakurti P."/>
            <person name="Hambleton S."/>
        </authorList>
    </citation>
    <scope>NUCLEOTIDE SEQUENCE</scope>
    <source>
        <strain evidence="14">DAOMC 238032</strain>
    </source>
</reference>
<protein>
    <recommendedName>
        <fullName evidence="10">Sensitive to high expression protein 9, mitochondrial</fullName>
    </recommendedName>
</protein>
<evidence type="ECO:0000256" key="2">
    <source>
        <dbReference type="ARBA" id="ARBA00022692"/>
    </source>
</evidence>
<evidence type="ECO:0000256" key="1">
    <source>
        <dbReference type="ARBA" id="ARBA00007472"/>
    </source>
</evidence>
<keyword evidence="7 10" id="KW-0496">Mitochondrion</keyword>
<evidence type="ECO:0000256" key="10">
    <source>
        <dbReference type="RuleBase" id="RU364128"/>
    </source>
</evidence>
<evidence type="ECO:0000256" key="3">
    <source>
        <dbReference type="ARBA" id="ARBA00022792"/>
    </source>
</evidence>
<evidence type="ECO:0000313" key="13">
    <source>
        <dbReference type="EMBL" id="CAD6934833.1"/>
    </source>
</evidence>
<dbReference type="PANTHER" id="PTHR31961:SF3">
    <property type="entry name" value="SENSITIVE TO HIGH EXPRESSION PROTEIN 9, MITOCHONDRIAL"/>
    <property type="match status" value="1"/>
</dbReference>
<evidence type="ECO:0000256" key="7">
    <source>
        <dbReference type="ARBA" id="ARBA00023128"/>
    </source>
</evidence>
<keyword evidence="4 10" id="KW-0809">Transit peptide</keyword>
<feature type="region of interest" description="Disordered" evidence="12">
    <location>
        <begin position="96"/>
        <end position="132"/>
    </location>
</feature>
<evidence type="ECO:0000256" key="9">
    <source>
        <dbReference type="ARBA" id="ARBA00024807"/>
    </source>
</evidence>
<dbReference type="EMBL" id="CAJHJG010003732">
    <property type="protein sequence ID" value="CAD6934833.1"/>
    <property type="molecule type" value="Genomic_DNA"/>
</dbReference>
<feature type="transmembrane region" description="Helical" evidence="10">
    <location>
        <begin position="284"/>
        <end position="304"/>
    </location>
</feature>
<feature type="compositionally biased region" description="Low complexity" evidence="12">
    <location>
        <begin position="120"/>
        <end position="132"/>
    </location>
</feature>
<dbReference type="Proteomes" id="UP000077671">
    <property type="component" value="Unassembled WGS sequence"/>
</dbReference>
<keyword evidence="8 10" id="KW-0472">Membrane</keyword>
<evidence type="ECO:0000313" key="16">
    <source>
        <dbReference type="Proteomes" id="UP000836402"/>
    </source>
</evidence>
<gene>
    <name evidence="14" type="ORF">A4X03_0g3709</name>
    <name evidence="13" type="ORF">JKIAZH3_G667</name>
</gene>
<evidence type="ECO:0000256" key="8">
    <source>
        <dbReference type="ARBA" id="ARBA00023136"/>
    </source>
</evidence>
<comment type="caution">
    <text evidence="14">The sequence shown here is derived from an EMBL/GenBank/DDBJ whole genome shotgun (WGS) entry which is preliminary data.</text>
</comment>
<dbReference type="Pfam" id="PF05546">
    <property type="entry name" value="She9_MDM33"/>
    <property type="match status" value="1"/>
</dbReference>
<sequence length="432" mass="47272">MNGTRTILLQGPLGCLRRGAAISEHTFHRSIASSAGRVGREFRFQPLPPISRLTSSSSSLLRTRPRIGHALSSSRSFSQSLGLTVACTRQFHRTAISTQQGPASPKKQDDPPASPPTIESPPSSSPISASSTAGLVRSTIAKLEAERRLNDLGAKWSRFSGYDSIEELKRAVLELEIRLNKARSNLDESKRAYVDSVGLRSNSQRQINDLLSRKSSWSENDLSQYTTLLRSEHSQNRSETDSQARYEQAEQELQSAFDELVRAVMRRYHEEQIWSDKVRNASSYASIIVAGLNILIFTIAIIFVEPYKRRKLAETFEKRLLEGEAQSRALIQATIEDFDARTAQAQEALTNEVRQGYQQVLQGLGAAVPAPVLSDGQLAAPTLPLAARLRIGLADENRRSEWAVTSGLGALAGIALTLAFTLLAGGAPPAAP</sequence>
<keyword evidence="3 10" id="KW-0999">Mitochondrion inner membrane</keyword>
<dbReference type="AlphaFoldDB" id="A0A177VCE3"/>
<keyword evidence="2 10" id="KW-0812">Transmembrane</keyword>
<comment type="similarity">
    <text evidence="1 10">Belongs to the SHE9 family.</text>
</comment>
<evidence type="ECO:0000256" key="12">
    <source>
        <dbReference type="SAM" id="MobiDB-lite"/>
    </source>
</evidence>
<dbReference type="GO" id="GO:0007007">
    <property type="term" value="P:inner mitochondrial membrane organization"/>
    <property type="evidence" value="ECO:0007669"/>
    <property type="project" value="TreeGrafter"/>
</dbReference>
<reference evidence="13" key="3">
    <citation type="submission" date="2020-10" db="EMBL/GenBank/DDBJ databases">
        <authorList>
            <person name="Sedaghatjoo S."/>
        </authorList>
    </citation>
    <scope>NUCLEOTIDE SEQUENCE</scope>
    <source>
        <strain evidence="13">AZH3</strain>
    </source>
</reference>
<organism evidence="14 15">
    <name type="scientific">Tilletia caries</name>
    <name type="common">wheat bunt fungus</name>
    <dbReference type="NCBI Taxonomy" id="13290"/>
    <lineage>
        <taxon>Eukaryota</taxon>
        <taxon>Fungi</taxon>
        <taxon>Dikarya</taxon>
        <taxon>Basidiomycota</taxon>
        <taxon>Ustilaginomycotina</taxon>
        <taxon>Exobasidiomycetes</taxon>
        <taxon>Tilletiales</taxon>
        <taxon>Tilletiaceae</taxon>
        <taxon>Tilletia</taxon>
    </lineage>
</organism>
<name>A0A177VCE3_9BASI</name>